<organism evidence="3 4">
    <name type="scientific">Coprinopsis marcescibilis</name>
    <name type="common">Agaric fungus</name>
    <name type="synonym">Psathyrella marcescibilis</name>
    <dbReference type="NCBI Taxonomy" id="230819"/>
    <lineage>
        <taxon>Eukaryota</taxon>
        <taxon>Fungi</taxon>
        <taxon>Dikarya</taxon>
        <taxon>Basidiomycota</taxon>
        <taxon>Agaricomycotina</taxon>
        <taxon>Agaricomycetes</taxon>
        <taxon>Agaricomycetidae</taxon>
        <taxon>Agaricales</taxon>
        <taxon>Agaricineae</taxon>
        <taxon>Psathyrellaceae</taxon>
        <taxon>Coprinopsis</taxon>
    </lineage>
</organism>
<evidence type="ECO:0000313" key="4">
    <source>
        <dbReference type="Proteomes" id="UP000307440"/>
    </source>
</evidence>
<keyword evidence="2" id="KW-0812">Transmembrane</keyword>
<keyword evidence="4" id="KW-1185">Reference proteome</keyword>
<dbReference type="AlphaFoldDB" id="A0A5C3KPH4"/>
<keyword evidence="2" id="KW-0472">Membrane</keyword>
<feature type="transmembrane region" description="Helical" evidence="2">
    <location>
        <begin position="198"/>
        <end position="219"/>
    </location>
</feature>
<dbReference type="Gene3D" id="2.60.120.260">
    <property type="entry name" value="Galactose-binding domain-like"/>
    <property type="match status" value="1"/>
</dbReference>
<feature type="compositionally biased region" description="Polar residues" evidence="1">
    <location>
        <begin position="17"/>
        <end position="28"/>
    </location>
</feature>
<dbReference type="Proteomes" id="UP000307440">
    <property type="component" value="Unassembled WGS sequence"/>
</dbReference>
<feature type="compositionally biased region" description="Polar residues" evidence="1">
    <location>
        <begin position="167"/>
        <end position="176"/>
    </location>
</feature>
<dbReference type="OrthoDB" id="3006363at2759"/>
<evidence type="ECO:0000256" key="2">
    <source>
        <dbReference type="SAM" id="Phobius"/>
    </source>
</evidence>
<gene>
    <name evidence="3" type="ORF">FA15DRAFT_517922</name>
</gene>
<proteinExistence type="predicted"/>
<dbReference type="EMBL" id="ML210240">
    <property type="protein sequence ID" value="TFK22451.1"/>
    <property type="molecule type" value="Genomic_DNA"/>
</dbReference>
<name>A0A5C3KPH4_COPMA</name>
<feature type="region of interest" description="Disordered" evidence="1">
    <location>
        <begin position="124"/>
        <end position="189"/>
    </location>
</feature>
<evidence type="ECO:0000256" key="1">
    <source>
        <dbReference type="SAM" id="MobiDB-lite"/>
    </source>
</evidence>
<accession>A0A5C3KPH4</accession>
<feature type="compositionally biased region" description="Gly residues" evidence="1">
    <location>
        <begin position="144"/>
        <end position="153"/>
    </location>
</feature>
<evidence type="ECO:0000313" key="3">
    <source>
        <dbReference type="EMBL" id="TFK22451.1"/>
    </source>
</evidence>
<feature type="region of interest" description="Disordered" evidence="1">
    <location>
        <begin position="1"/>
        <end position="32"/>
    </location>
</feature>
<keyword evidence="2" id="KW-1133">Transmembrane helix</keyword>
<sequence>MTTETTPPQDDDLVVSSEITAPKQTTHSTTDKGAKARFRFEGSKVIVFGTVPATNASDKPPTIRYSIDKQNSMELTVPVANTAITNQPLFSASNLRRSPHELVIELVKGEAPYILEQFFVQPHPRFPNGDGNARGGITRDGDNGNDGGKGNGPGPSFPPRPMGSGNIPGSRSPSSTAAPVESPSDSSEAEASTRAVQILSGTLGALIALILLGVLIYFLRRRQITKRKSDRFFSKFFKYASPRPETIYTSFTTPESIQRNEPSFLMRGSSAFTQGSSAFTRGSPAFTRGSEGPPSDLRVSMVSPVMVQSMPRLSMATIPPARLNATTRS</sequence>
<feature type="compositionally biased region" description="Low complexity" evidence="1">
    <location>
        <begin position="177"/>
        <end position="189"/>
    </location>
</feature>
<reference evidence="3 4" key="1">
    <citation type="journal article" date="2019" name="Nat. Ecol. Evol.">
        <title>Megaphylogeny resolves global patterns of mushroom evolution.</title>
        <authorList>
            <person name="Varga T."/>
            <person name="Krizsan K."/>
            <person name="Foldi C."/>
            <person name="Dima B."/>
            <person name="Sanchez-Garcia M."/>
            <person name="Sanchez-Ramirez S."/>
            <person name="Szollosi G.J."/>
            <person name="Szarkandi J.G."/>
            <person name="Papp V."/>
            <person name="Albert L."/>
            <person name="Andreopoulos W."/>
            <person name="Angelini C."/>
            <person name="Antonin V."/>
            <person name="Barry K.W."/>
            <person name="Bougher N.L."/>
            <person name="Buchanan P."/>
            <person name="Buyck B."/>
            <person name="Bense V."/>
            <person name="Catcheside P."/>
            <person name="Chovatia M."/>
            <person name="Cooper J."/>
            <person name="Damon W."/>
            <person name="Desjardin D."/>
            <person name="Finy P."/>
            <person name="Geml J."/>
            <person name="Haridas S."/>
            <person name="Hughes K."/>
            <person name="Justo A."/>
            <person name="Karasinski D."/>
            <person name="Kautmanova I."/>
            <person name="Kiss B."/>
            <person name="Kocsube S."/>
            <person name="Kotiranta H."/>
            <person name="LaButti K.M."/>
            <person name="Lechner B.E."/>
            <person name="Liimatainen K."/>
            <person name="Lipzen A."/>
            <person name="Lukacs Z."/>
            <person name="Mihaltcheva S."/>
            <person name="Morgado L.N."/>
            <person name="Niskanen T."/>
            <person name="Noordeloos M.E."/>
            <person name="Ohm R.A."/>
            <person name="Ortiz-Santana B."/>
            <person name="Ovrebo C."/>
            <person name="Racz N."/>
            <person name="Riley R."/>
            <person name="Savchenko A."/>
            <person name="Shiryaev A."/>
            <person name="Soop K."/>
            <person name="Spirin V."/>
            <person name="Szebenyi C."/>
            <person name="Tomsovsky M."/>
            <person name="Tulloss R.E."/>
            <person name="Uehling J."/>
            <person name="Grigoriev I.V."/>
            <person name="Vagvolgyi C."/>
            <person name="Papp T."/>
            <person name="Martin F.M."/>
            <person name="Miettinen O."/>
            <person name="Hibbett D.S."/>
            <person name="Nagy L.G."/>
        </authorList>
    </citation>
    <scope>NUCLEOTIDE SEQUENCE [LARGE SCALE GENOMIC DNA]</scope>
    <source>
        <strain evidence="3 4">CBS 121175</strain>
    </source>
</reference>
<protein>
    <submittedName>
        <fullName evidence="3">Uncharacterized protein</fullName>
    </submittedName>
</protein>